<reference evidence="2 3" key="1">
    <citation type="submission" date="2017-01" db="EMBL/GenBank/DDBJ databases">
        <title>Draft Genome Sequence of Bacillus thuringiensis DNG9.</title>
        <authorList>
            <person name="Rosana A.R."/>
            <person name="Daas M.S."/>
            <person name="Acedo J.Z."/>
            <person name="Case R.J."/>
            <person name="Vederas J.C."/>
            <person name="Nateche F."/>
            <person name="Kebbouche-Gana S."/>
        </authorList>
    </citation>
    <scope>NUCLEOTIDE SEQUENCE [LARGE SCALE GENOMIC DNA]</scope>
    <source>
        <strain evidence="2 3">DNG9</strain>
    </source>
</reference>
<sequence length="69" mass="7495">MKIVIKRKKGKKDSVILITIALLMLFVTRIIGNPILGGLAVVFAMAVVAADITAMIGDSIRKRKEEEDA</sequence>
<dbReference type="RefSeq" id="WP_078993602.1">
    <property type="nucleotide sequence ID" value="NZ_MSTN01000003.1"/>
</dbReference>
<name>A0ABD6RA91_BACTU</name>
<dbReference type="EMBL" id="MSTN01000003">
    <property type="protein sequence ID" value="OPD53368.1"/>
    <property type="molecule type" value="Genomic_DNA"/>
</dbReference>
<keyword evidence="1" id="KW-0472">Membrane</keyword>
<comment type="caution">
    <text evidence="2">The sequence shown here is derived from an EMBL/GenBank/DDBJ whole genome shotgun (WGS) entry which is preliminary data.</text>
</comment>
<accession>A0ABD6RA91</accession>
<gene>
    <name evidence="2" type="ORF">BVF97_07820</name>
</gene>
<dbReference type="AlphaFoldDB" id="A0ABD6RA91"/>
<organism evidence="2 3">
    <name type="scientific">Bacillus thuringiensis</name>
    <dbReference type="NCBI Taxonomy" id="1428"/>
    <lineage>
        <taxon>Bacteria</taxon>
        <taxon>Bacillati</taxon>
        <taxon>Bacillota</taxon>
        <taxon>Bacilli</taxon>
        <taxon>Bacillales</taxon>
        <taxon>Bacillaceae</taxon>
        <taxon>Bacillus</taxon>
        <taxon>Bacillus cereus group</taxon>
    </lineage>
</organism>
<keyword evidence="1" id="KW-1133">Transmembrane helix</keyword>
<protein>
    <submittedName>
        <fullName evidence="2">Uncharacterized protein</fullName>
    </submittedName>
</protein>
<keyword evidence="1" id="KW-0812">Transmembrane</keyword>
<evidence type="ECO:0000313" key="2">
    <source>
        <dbReference type="EMBL" id="OPD53368.1"/>
    </source>
</evidence>
<proteinExistence type="predicted"/>
<evidence type="ECO:0000256" key="1">
    <source>
        <dbReference type="SAM" id="Phobius"/>
    </source>
</evidence>
<feature type="transmembrane region" description="Helical" evidence="1">
    <location>
        <begin position="15"/>
        <end position="32"/>
    </location>
</feature>
<evidence type="ECO:0000313" key="3">
    <source>
        <dbReference type="Proteomes" id="UP000190187"/>
    </source>
</evidence>
<feature type="transmembrane region" description="Helical" evidence="1">
    <location>
        <begin position="38"/>
        <end position="57"/>
    </location>
</feature>
<dbReference type="Proteomes" id="UP000190187">
    <property type="component" value="Unassembled WGS sequence"/>
</dbReference>